<evidence type="ECO:0000256" key="4">
    <source>
        <dbReference type="ARBA" id="ARBA00022741"/>
    </source>
</evidence>
<feature type="binding site" evidence="9">
    <location>
        <position position="47"/>
    </location>
    <ligand>
        <name>ATP</name>
        <dbReference type="ChEBI" id="CHEBI:30616"/>
    </ligand>
</feature>
<dbReference type="RefSeq" id="WP_375353150.1">
    <property type="nucleotide sequence ID" value="NZ_JBHHMI010000001.1"/>
</dbReference>
<proteinExistence type="predicted"/>
<dbReference type="InterPro" id="IPR008271">
    <property type="entry name" value="Ser/Thr_kinase_AS"/>
</dbReference>
<evidence type="ECO:0000313" key="11">
    <source>
        <dbReference type="EMBL" id="MFB5265470.1"/>
    </source>
</evidence>
<gene>
    <name evidence="11" type="ORF">ACE41H_01515</name>
</gene>
<dbReference type="EMBL" id="JBHHMI010000001">
    <property type="protein sequence ID" value="MFB5265470.1"/>
    <property type="molecule type" value="Genomic_DNA"/>
</dbReference>
<dbReference type="Gene3D" id="1.10.510.10">
    <property type="entry name" value="Transferase(Phosphotransferase) domain 1"/>
    <property type="match status" value="1"/>
</dbReference>
<evidence type="ECO:0000259" key="10">
    <source>
        <dbReference type="PROSITE" id="PS50011"/>
    </source>
</evidence>
<name>A0ABV5AMT2_9BACL</name>
<evidence type="ECO:0000256" key="3">
    <source>
        <dbReference type="ARBA" id="ARBA00022679"/>
    </source>
</evidence>
<dbReference type="Gene3D" id="3.40.50.300">
    <property type="entry name" value="P-loop containing nucleotide triphosphate hydrolases"/>
    <property type="match status" value="1"/>
</dbReference>
<dbReference type="PANTHER" id="PTHR24363">
    <property type="entry name" value="SERINE/THREONINE PROTEIN KINASE"/>
    <property type="match status" value="1"/>
</dbReference>
<evidence type="ECO:0000256" key="9">
    <source>
        <dbReference type="PROSITE-ProRule" id="PRU10141"/>
    </source>
</evidence>
<feature type="domain" description="Protein kinase" evidence="10">
    <location>
        <begin position="17"/>
        <end position="262"/>
    </location>
</feature>
<dbReference type="PROSITE" id="PS00107">
    <property type="entry name" value="PROTEIN_KINASE_ATP"/>
    <property type="match status" value="1"/>
</dbReference>
<dbReference type="InterPro" id="IPR011009">
    <property type="entry name" value="Kinase-like_dom_sf"/>
</dbReference>
<keyword evidence="3" id="KW-0808">Transferase</keyword>
<comment type="catalytic activity">
    <reaction evidence="7">
        <text>L-threonyl-[protein] + ATP = O-phospho-L-threonyl-[protein] + ADP + H(+)</text>
        <dbReference type="Rhea" id="RHEA:46608"/>
        <dbReference type="Rhea" id="RHEA-COMP:11060"/>
        <dbReference type="Rhea" id="RHEA-COMP:11605"/>
        <dbReference type="ChEBI" id="CHEBI:15378"/>
        <dbReference type="ChEBI" id="CHEBI:30013"/>
        <dbReference type="ChEBI" id="CHEBI:30616"/>
        <dbReference type="ChEBI" id="CHEBI:61977"/>
        <dbReference type="ChEBI" id="CHEBI:456216"/>
        <dbReference type="EC" id="2.7.11.1"/>
    </reaction>
</comment>
<evidence type="ECO:0000256" key="1">
    <source>
        <dbReference type="ARBA" id="ARBA00012513"/>
    </source>
</evidence>
<keyword evidence="2" id="KW-0723">Serine/threonine-protein kinase</keyword>
<evidence type="ECO:0000256" key="8">
    <source>
        <dbReference type="ARBA" id="ARBA00048679"/>
    </source>
</evidence>
<dbReference type="PANTHER" id="PTHR24363:SF0">
    <property type="entry name" value="SERINE_THREONINE KINASE LIKE DOMAIN CONTAINING 1"/>
    <property type="match status" value="1"/>
</dbReference>
<evidence type="ECO:0000313" key="12">
    <source>
        <dbReference type="Proteomes" id="UP001580346"/>
    </source>
</evidence>
<evidence type="ECO:0000256" key="6">
    <source>
        <dbReference type="ARBA" id="ARBA00022840"/>
    </source>
</evidence>
<dbReference type="SUPFAM" id="SSF52540">
    <property type="entry name" value="P-loop containing nucleoside triphosphate hydrolases"/>
    <property type="match status" value="1"/>
</dbReference>
<dbReference type="InterPro" id="IPR000719">
    <property type="entry name" value="Prot_kinase_dom"/>
</dbReference>
<dbReference type="PROSITE" id="PS50011">
    <property type="entry name" value="PROTEIN_KINASE_DOM"/>
    <property type="match status" value="1"/>
</dbReference>
<dbReference type="PROSITE" id="PS00108">
    <property type="entry name" value="PROTEIN_KINASE_ST"/>
    <property type="match status" value="1"/>
</dbReference>
<evidence type="ECO:0000256" key="2">
    <source>
        <dbReference type="ARBA" id="ARBA00022527"/>
    </source>
</evidence>
<dbReference type="Gene3D" id="3.30.200.20">
    <property type="entry name" value="Phosphorylase Kinase, domain 1"/>
    <property type="match status" value="1"/>
</dbReference>
<dbReference type="SMART" id="SM00220">
    <property type="entry name" value="S_TKc"/>
    <property type="match status" value="1"/>
</dbReference>
<dbReference type="Pfam" id="PF00069">
    <property type="entry name" value="Pkinase"/>
    <property type="match status" value="1"/>
</dbReference>
<comment type="caution">
    <text evidence="11">The sequence shown here is derived from an EMBL/GenBank/DDBJ whole genome shotgun (WGS) entry which is preliminary data.</text>
</comment>
<keyword evidence="12" id="KW-1185">Reference proteome</keyword>
<dbReference type="GO" id="GO:0016301">
    <property type="term" value="F:kinase activity"/>
    <property type="evidence" value="ECO:0007669"/>
    <property type="project" value="UniProtKB-KW"/>
</dbReference>
<keyword evidence="4 9" id="KW-0547">Nucleotide-binding</keyword>
<organism evidence="11 12">
    <name type="scientific">Paenibacillus enshidis</name>
    <dbReference type="NCBI Taxonomy" id="1458439"/>
    <lineage>
        <taxon>Bacteria</taxon>
        <taxon>Bacillati</taxon>
        <taxon>Bacillota</taxon>
        <taxon>Bacilli</taxon>
        <taxon>Bacillales</taxon>
        <taxon>Paenibacillaceae</taxon>
        <taxon>Paenibacillus</taxon>
    </lineage>
</organism>
<keyword evidence="5 11" id="KW-0418">Kinase</keyword>
<evidence type="ECO:0000256" key="7">
    <source>
        <dbReference type="ARBA" id="ARBA00047899"/>
    </source>
</evidence>
<dbReference type="InterPro" id="IPR017441">
    <property type="entry name" value="Protein_kinase_ATP_BS"/>
</dbReference>
<dbReference type="SUPFAM" id="SSF56112">
    <property type="entry name" value="Protein kinase-like (PK-like)"/>
    <property type="match status" value="1"/>
</dbReference>
<dbReference type="InterPro" id="IPR027417">
    <property type="entry name" value="P-loop_NTPase"/>
</dbReference>
<dbReference type="Proteomes" id="UP001580346">
    <property type="component" value="Unassembled WGS sequence"/>
</dbReference>
<sequence>MKQQRQHEPGYVLGGRYRICRLIGRGGMSRVYMAEDLKLTGKIWAVKETVADRELMGAWRAEAELLSALNHPRLPRIVDFFDFSNEGNVYLVMDYIGGMTLEAYMQNNGGIVEGGKVVSFALQLLDVLDYLHSHKPSIIYRDLKPSNIMITPGLELKLIDFGTARNYSTGSSQDTVKLGTVGFAAPEQYGGGQTDARSDLYGLGALMLYLCTDGRQSEWTPGVEEVIRSGLPRDLARVIRRLLKIDPGERYQTAREVIHELRLLSVPPADRPVPAVEAKYSGTRVIALLGVSPGCGVTHTAIAISHYLSRQGGRVAVAELNGRSQSFSRIQTLLEGEERARAEGTKRFSFEGVQYCRQMSPEDIIPLLSGGFDFIVFDLGSGGNHERLEEFLRADYPLIVGSGAEWRLPDTVMFASALARYPQQKWSFCLPLATSEAVRRLGKDLGTGKVYTLPLHLDPFEPCEEMDTVLQALFKDALPGPRRKKPLFASLRRQ</sequence>
<keyword evidence="6 9" id="KW-0067">ATP-binding</keyword>
<accession>A0ABV5AMT2</accession>
<comment type="catalytic activity">
    <reaction evidence="8">
        <text>L-seryl-[protein] + ATP = O-phospho-L-seryl-[protein] + ADP + H(+)</text>
        <dbReference type="Rhea" id="RHEA:17989"/>
        <dbReference type="Rhea" id="RHEA-COMP:9863"/>
        <dbReference type="Rhea" id="RHEA-COMP:11604"/>
        <dbReference type="ChEBI" id="CHEBI:15378"/>
        <dbReference type="ChEBI" id="CHEBI:29999"/>
        <dbReference type="ChEBI" id="CHEBI:30616"/>
        <dbReference type="ChEBI" id="CHEBI:83421"/>
        <dbReference type="ChEBI" id="CHEBI:456216"/>
        <dbReference type="EC" id="2.7.11.1"/>
    </reaction>
</comment>
<protein>
    <recommendedName>
        <fullName evidence="1">non-specific serine/threonine protein kinase</fullName>
        <ecNumber evidence="1">2.7.11.1</ecNumber>
    </recommendedName>
</protein>
<dbReference type="CDD" id="cd14014">
    <property type="entry name" value="STKc_PknB_like"/>
    <property type="match status" value="1"/>
</dbReference>
<evidence type="ECO:0000256" key="5">
    <source>
        <dbReference type="ARBA" id="ARBA00022777"/>
    </source>
</evidence>
<dbReference type="EC" id="2.7.11.1" evidence="1"/>
<reference evidence="11 12" key="1">
    <citation type="submission" date="2024-09" db="EMBL/GenBank/DDBJ databases">
        <title>Paenibacillus zeirhizospherea sp. nov., isolated from surface of the maize (Zea mays) roots in a horticulture field, Hungary.</title>
        <authorList>
            <person name="Marton D."/>
            <person name="Farkas M."/>
            <person name="Bedics A."/>
            <person name="Toth E."/>
            <person name="Tancsics A."/>
            <person name="Boka K."/>
            <person name="Maroti G."/>
            <person name="Kriszt B."/>
            <person name="Cserhati M."/>
        </authorList>
    </citation>
    <scope>NUCLEOTIDE SEQUENCE [LARGE SCALE GENOMIC DNA]</scope>
    <source>
        <strain evidence="11 12">KCTC 33519</strain>
    </source>
</reference>